<accession>A0A0A2LHR6</accession>
<organism evidence="1 2">
    <name type="scientific">Flavobacterium beibuense F44-8</name>
    <dbReference type="NCBI Taxonomy" id="1406840"/>
    <lineage>
        <taxon>Bacteria</taxon>
        <taxon>Pseudomonadati</taxon>
        <taxon>Bacteroidota</taxon>
        <taxon>Flavobacteriia</taxon>
        <taxon>Flavobacteriales</taxon>
        <taxon>Flavobacteriaceae</taxon>
        <taxon>Flavobacterium</taxon>
    </lineage>
</organism>
<name>A0A0A2LHR6_9FLAO</name>
<dbReference type="Proteomes" id="UP000030129">
    <property type="component" value="Unassembled WGS sequence"/>
</dbReference>
<evidence type="ECO:0000313" key="2">
    <source>
        <dbReference type="Proteomes" id="UP000030129"/>
    </source>
</evidence>
<proteinExistence type="predicted"/>
<dbReference type="EMBL" id="JRLV01000032">
    <property type="protein sequence ID" value="KGO78693.1"/>
    <property type="molecule type" value="Genomic_DNA"/>
</dbReference>
<protein>
    <recommendedName>
        <fullName evidence="3">DUF4468 domain-containing protein</fullName>
    </recommendedName>
</protein>
<dbReference type="AlphaFoldDB" id="A0A0A2LHR6"/>
<comment type="caution">
    <text evidence="1">The sequence shown here is derived from an EMBL/GenBank/DDBJ whole genome shotgun (WGS) entry which is preliminary data.</text>
</comment>
<evidence type="ECO:0000313" key="1">
    <source>
        <dbReference type="EMBL" id="KGO78693.1"/>
    </source>
</evidence>
<gene>
    <name evidence="1" type="ORF">Q763_17035</name>
</gene>
<keyword evidence="2" id="KW-1185">Reference proteome</keyword>
<reference evidence="1 2" key="1">
    <citation type="submission" date="2013-09" db="EMBL/GenBank/DDBJ databases">
        <authorList>
            <person name="Zeng Z."/>
            <person name="Chen C."/>
        </authorList>
    </citation>
    <scope>NUCLEOTIDE SEQUENCE [LARGE SCALE GENOMIC DNA]</scope>
    <source>
        <strain evidence="1 2">F44-8</strain>
    </source>
</reference>
<sequence>MVFPENQLKSTCMKKLLLLLLFPLLGFGQHNFSIIKSNLVWEKVFPGTVTPEEMMKQIKLTGKCQYVDFNYDVLDFCISYTPDDFKRYGYRNLPDPSFLSEGGICTGMIEFKEGRYKVTVFKLECYDPVDGIVIYPVNNYILKDGEMRDSDRYERSLSYYDQYFSYLFDKMPEGKTW</sequence>
<evidence type="ECO:0008006" key="3">
    <source>
        <dbReference type="Google" id="ProtNLM"/>
    </source>
</evidence>